<evidence type="ECO:0000256" key="1">
    <source>
        <dbReference type="ARBA" id="ARBA00022603"/>
    </source>
</evidence>
<dbReference type="InterPro" id="IPR004556">
    <property type="entry name" value="HemK-like"/>
</dbReference>
<dbReference type="EMBL" id="LS992241">
    <property type="protein sequence ID" value="SYX86574.1"/>
    <property type="molecule type" value="Genomic_DNA"/>
</dbReference>
<sequence>MSEPCGRNEERGQLNAADSAPYRLAWPATIREAWVQASSFLAENGVDDAAHHAELLLRHVLGMERVAYLVALTELMPEDAIHAFESAVTRRSAGEPTQYIIGDAYFYGLPFEVTSDVLIPRPETELLVEAILTEADRIWSQDEPLHVVDIGTGSGAIACTLAHERPHWHITAGDISPGALAVAKRNAERLGVAERMSWKQGDLLAPFSGSELDILVSNPPYIPAGDIADLMREVRDYEPRTALDGGADGLDPYRRLVAMLSELGKAPRMIGFEVGQGQAQDVAAMLAQAGYDEKLIIVPDLAGIERHVIGVRRLGGI</sequence>
<dbReference type="Proteomes" id="UP000304148">
    <property type="component" value="Chromosome"/>
</dbReference>
<protein>
    <recommendedName>
        <fullName evidence="5">Release factor glutamine methyltransferase</fullName>
        <shortName evidence="5">RF MTase</shortName>
        <ecNumber evidence="5">2.1.1.297</ecNumber>
    </recommendedName>
    <alternativeName>
        <fullName evidence="5">N5-glutamine methyltransferase PrmC</fullName>
    </alternativeName>
    <alternativeName>
        <fullName evidence="5">Protein-(glutamine-N5) MTase PrmC</fullName>
    </alternativeName>
    <alternativeName>
        <fullName evidence="5">Protein-glutamine N-methyltransferase PrmC</fullName>
    </alternativeName>
</protein>
<dbReference type="InterPro" id="IPR007848">
    <property type="entry name" value="Small_mtfrase_dom"/>
</dbReference>
<evidence type="ECO:0000256" key="2">
    <source>
        <dbReference type="ARBA" id="ARBA00022679"/>
    </source>
</evidence>
<evidence type="ECO:0000256" key="5">
    <source>
        <dbReference type="HAMAP-Rule" id="MF_02126"/>
    </source>
</evidence>
<dbReference type="HAMAP" id="MF_02126">
    <property type="entry name" value="RF_methyltr_PrmC"/>
    <property type="match status" value="1"/>
</dbReference>
<comment type="caution">
    <text evidence="5">Lacks conserved residue(s) required for the propagation of feature annotation.</text>
</comment>
<organism evidence="8 9">
    <name type="scientific">Paenibacillus alvei</name>
    <name type="common">Bacillus alvei</name>
    <dbReference type="NCBI Taxonomy" id="44250"/>
    <lineage>
        <taxon>Bacteria</taxon>
        <taxon>Bacillati</taxon>
        <taxon>Bacillota</taxon>
        <taxon>Bacilli</taxon>
        <taxon>Bacillales</taxon>
        <taxon>Paenibacillaceae</taxon>
        <taxon>Paenibacillus</taxon>
    </lineage>
</organism>
<feature type="domain" description="Release factor glutamine methyltransferase N-terminal" evidence="7">
    <location>
        <begin position="32"/>
        <end position="102"/>
    </location>
</feature>
<dbReference type="Gene3D" id="1.10.8.10">
    <property type="entry name" value="DNA helicase RuvA subunit, C-terminal domain"/>
    <property type="match status" value="1"/>
</dbReference>
<name>A0A383RJA2_PAEAL</name>
<reference evidence="9" key="1">
    <citation type="submission" date="2018-08" db="EMBL/GenBank/DDBJ databases">
        <authorList>
            <person name="Chevrot R."/>
        </authorList>
    </citation>
    <scope>NUCLEOTIDE SEQUENCE [LARGE SCALE GENOMIC DNA]</scope>
</reference>
<evidence type="ECO:0000256" key="4">
    <source>
        <dbReference type="ARBA" id="ARBA00048391"/>
    </source>
</evidence>
<evidence type="ECO:0000313" key="9">
    <source>
        <dbReference type="Proteomes" id="UP000304148"/>
    </source>
</evidence>
<comment type="similarity">
    <text evidence="5">Belongs to the protein N5-glutamine methyltransferase family. PrmC subfamily.</text>
</comment>
<dbReference type="GO" id="GO:0102559">
    <property type="term" value="F:peptide chain release factor N(5)-glutamine methyltransferase activity"/>
    <property type="evidence" value="ECO:0007669"/>
    <property type="project" value="UniProtKB-EC"/>
</dbReference>
<evidence type="ECO:0000256" key="3">
    <source>
        <dbReference type="ARBA" id="ARBA00022691"/>
    </source>
</evidence>
<comment type="function">
    <text evidence="5">Methylates the class 1 translation termination release factors RF1/PrfA and RF2/PrfB on the glutamine residue of the universally conserved GGQ motif.</text>
</comment>
<dbReference type="GO" id="GO:0032259">
    <property type="term" value="P:methylation"/>
    <property type="evidence" value="ECO:0007669"/>
    <property type="project" value="UniProtKB-KW"/>
</dbReference>
<feature type="binding site" evidence="5">
    <location>
        <begin position="151"/>
        <end position="155"/>
    </location>
    <ligand>
        <name>S-adenosyl-L-methionine</name>
        <dbReference type="ChEBI" id="CHEBI:59789"/>
    </ligand>
</feature>
<dbReference type="AlphaFoldDB" id="A0A383RJA2"/>
<dbReference type="NCBIfam" id="TIGR00536">
    <property type="entry name" value="hemK_fam"/>
    <property type="match status" value="1"/>
</dbReference>
<dbReference type="Pfam" id="PF05175">
    <property type="entry name" value="MTS"/>
    <property type="match status" value="1"/>
</dbReference>
<evidence type="ECO:0000259" key="6">
    <source>
        <dbReference type="Pfam" id="PF05175"/>
    </source>
</evidence>
<dbReference type="Pfam" id="PF17827">
    <property type="entry name" value="PrmC_N"/>
    <property type="match status" value="1"/>
</dbReference>
<dbReference type="EC" id="2.1.1.297" evidence="5"/>
<comment type="catalytic activity">
    <reaction evidence="4 5">
        <text>L-glutaminyl-[peptide chain release factor] + S-adenosyl-L-methionine = N(5)-methyl-L-glutaminyl-[peptide chain release factor] + S-adenosyl-L-homocysteine + H(+)</text>
        <dbReference type="Rhea" id="RHEA:42896"/>
        <dbReference type="Rhea" id="RHEA-COMP:10271"/>
        <dbReference type="Rhea" id="RHEA-COMP:10272"/>
        <dbReference type="ChEBI" id="CHEBI:15378"/>
        <dbReference type="ChEBI" id="CHEBI:30011"/>
        <dbReference type="ChEBI" id="CHEBI:57856"/>
        <dbReference type="ChEBI" id="CHEBI:59789"/>
        <dbReference type="ChEBI" id="CHEBI:61891"/>
        <dbReference type="EC" id="2.1.1.297"/>
    </reaction>
</comment>
<dbReference type="InterPro" id="IPR050320">
    <property type="entry name" value="N5-glutamine_MTase"/>
</dbReference>
<dbReference type="PANTHER" id="PTHR18895">
    <property type="entry name" value="HEMK METHYLTRANSFERASE"/>
    <property type="match status" value="1"/>
</dbReference>
<feature type="domain" description="Methyltransferase small" evidence="6">
    <location>
        <begin position="143"/>
        <end position="222"/>
    </location>
</feature>
<accession>A0A383RJA2</accession>
<feature type="binding site" evidence="5">
    <location>
        <begin position="218"/>
        <end position="221"/>
    </location>
    <ligand>
        <name>substrate</name>
    </ligand>
</feature>
<dbReference type="RefSeq" id="WP_138188467.1">
    <property type="nucleotide sequence ID" value="NZ_LS992241.1"/>
</dbReference>
<feature type="binding site" evidence="5">
    <location>
        <position position="174"/>
    </location>
    <ligand>
        <name>S-adenosyl-L-methionine</name>
        <dbReference type="ChEBI" id="CHEBI:59789"/>
    </ligand>
</feature>
<dbReference type="InterPro" id="IPR040758">
    <property type="entry name" value="PrmC_N"/>
</dbReference>
<dbReference type="NCBIfam" id="TIGR03534">
    <property type="entry name" value="RF_mod_PrmC"/>
    <property type="match status" value="1"/>
</dbReference>
<keyword evidence="1 5" id="KW-0489">Methyltransferase</keyword>
<dbReference type="CDD" id="cd02440">
    <property type="entry name" value="AdoMet_MTases"/>
    <property type="match status" value="1"/>
</dbReference>
<dbReference type="PROSITE" id="PS00092">
    <property type="entry name" value="N6_MTASE"/>
    <property type="match status" value="1"/>
</dbReference>
<proteinExistence type="inferred from homology"/>
<dbReference type="SUPFAM" id="SSF53335">
    <property type="entry name" value="S-adenosyl-L-methionine-dependent methyltransferases"/>
    <property type="match status" value="1"/>
</dbReference>
<dbReference type="InterPro" id="IPR002052">
    <property type="entry name" value="DNA_methylase_N6_adenine_CS"/>
</dbReference>
<dbReference type="InterPro" id="IPR029063">
    <property type="entry name" value="SAM-dependent_MTases_sf"/>
</dbReference>
<dbReference type="GO" id="GO:0003676">
    <property type="term" value="F:nucleic acid binding"/>
    <property type="evidence" value="ECO:0007669"/>
    <property type="project" value="InterPro"/>
</dbReference>
<keyword evidence="3 5" id="KW-0949">S-adenosyl-L-methionine</keyword>
<dbReference type="PANTHER" id="PTHR18895:SF74">
    <property type="entry name" value="MTRF1L RELEASE FACTOR GLUTAMINE METHYLTRANSFERASE"/>
    <property type="match status" value="1"/>
</dbReference>
<evidence type="ECO:0000259" key="7">
    <source>
        <dbReference type="Pfam" id="PF17827"/>
    </source>
</evidence>
<dbReference type="InterPro" id="IPR019874">
    <property type="entry name" value="RF_methyltr_PrmC"/>
</dbReference>
<dbReference type="Gene3D" id="3.40.50.150">
    <property type="entry name" value="Vaccinia Virus protein VP39"/>
    <property type="match status" value="1"/>
</dbReference>
<feature type="binding site" evidence="5">
    <location>
        <position position="218"/>
    </location>
    <ligand>
        <name>S-adenosyl-L-methionine</name>
        <dbReference type="ChEBI" id="CHEBI:59789"/>
    </ligand>
</feature>
<keyword evidence="2 5" id="KW-0808">Transferase</keyword>
<evidence type="ECO:0000313" key="8">
    <source>
        <dbReference type="EMBL" id="SYX86574.1"/>
    </source>
</evidence>
<gene>
    <name evidence="5 8" type="primary">prmC</name>
    <name evidence="8" type="ORF">PBLR_15000</name>
</gene>